<evidence type="ECO:0000313" key="5">
    <source>
        <dbReference type="Proteomes" id="UP000806528"/>
    </source>
</evidence>
<comment type="caution">
    <text evidence="4">The sequence shown here is derived from an EMBL/GenBank/DDBJ whole genome shotgun (WGS) entry which is preliminary data.</text>
</comment>
<dbReference type="RefSeq" id="WP_193120053.1">
    <property type="nucleotide sequence ID" value="NZ_JADBGI010000001.1"/>
</dbReference>
<protein>
    <submittedName>
        <fullName evidence="4">SIS domain-containing protein</fullName>
    </submittedName>
</protein>
<gene>
    <name evidence="4" type="ORF">IDM40_01660</name>
</gene>
<feature type="domain" description="SIS" evidence="3">
    <location>
        <begin position="53"/>
        <end position="205"/>
    </location>
</feature>
<dbReference type="PANTHER" id="PTHR43443">
    <property type="entry name" value="3-HEXULOSE-6-PHOSPHATE ISOMERASE"/>
    <property type="match status" value="1"/>
</dbReference>
<organism evidence="4 5">
    <name type="scientific">Nocardiopsis coralli</name>
    <dbReference type="NCBI Taxonomy" id="2772213"/>
    <lineage>
        <taxon>Bacteria</taxon>
        <taxon>Bacillati</taxon>
        <taxon>Actinomycetota</taxon>
        <taxon>Actinomycetes</taxon>
        <taxon>Streptosporangiales</taxon>
        <taxon>Nocardiopsidaceae</taxon>
        <taxon>Nocardiopsis</taxon>
    </lineage>
</organism>
<dbReference type="PROSITE" id="PS51464">
    <property type="entry name" value="SIS"/>
    <property type="match status" value="1"/>
</dbReference>
<evidence type="ECO:0000256" key="2">
    <source>
        <dbReference type="SAM" id="MobiDB-lite"/>
    </source>
</evidence>
<comment type="similarity">
    <text evidence="1">Belongs to the SIS family. PHI subfamily.</text>
</comment>
<feature type="region of interest" description="Disordered" evidence="2">
    <location>
        <begin position="1"/>
        <end position="22"/>
    </location>
</feature>
<dbReference type="InterPro" id="IPR046348">
    <property type="entry name" value="SIS_dom_sf"/>
</dbReference>
<dbReference type="InterPro" id="IPR001347">
    <property type="entry name" value="SIS_dom"/>
</dbReference>
<proteinExistence type="inferred from homology"/>
<evidence type="ECO:0000313" key="4">
    <source>
        <dbReference type="EMBL" id="MBE2997414.1"/>
    </source>
</evidence>
<dbReference type="PANTHER" id="PTHR43443:SF1">
    <property type="entry name" value="3-HEXULOSE-6-PHOSPHATE ISOMERASE"/>
    <property type="match status" value="1"/>
</dbReference>
<keyword evidence="5" id="KW-1185">Reference proteome</keyword>
<reference evidence="4 5" key="1">
    <citation type="submission" date="2020-09" db="EMBL/GenBank/DDBJ databases">
        <title>Diversity and distribution of actinomycetes associated with coral in the coast of Hainan.</title>
        <authorList>
            <person name="Li F."/>
        </authorList>
    </citation>
    <scope>NUCLEOTIDE SEQUENCE [LARGE SCALE GENOMIC DNA]</scope>
    <source>
        <strain evidence="4 5">HNM0947</strain>
    </source>
</reference>
<dbReference type="EMBL" id="JADBGI010000001">
    <property type="protein sequence ID" value="MBE2997414.1"/>
    <property type="molecule type" value="Genomic_DNA"/>
</dbReference>
<dbReference type="SUPFAM" id="SSF53697">
    <property type="entry name" value="SIS domain"/>
    <property type="match status" value="1"/>
</dbReference>
<sequence>MIEQTSTHDRRSGPPPQYNPDRCARAFTTARTRVVGEIDSTLGQVDPEEAARFVREVLAARRISVLAAGRSRLSVEAFAMRLMHMGFDAHVAQDVTAPAVGPGDLVLACSGSGATPGVVRMARNGADSDCRVVTVTGNPGSELAGLSDFVVDLTEYGADRAPRSSEQFVGTLFEQSAYLFFDCSVIALESLGYATKEEMVRRHTNLE</sequence>
<accession>A0ABR9P0N4</accession>
<evidence type="ECO:0000256" key="1">
    <source>
        <dbReference type="ARBA" id="ARBA00009235"/>
    </source>
</evidence>
<dbReference type="Gene3D" id="3.40.50.10490">
    <property type="entry name" value="Glucose-6-phosphate isomerase like protein, domain 1"/>
    <property type="match status" value="1"/>
</dbReference>
<dbReference type="Proteomes" id="UP000806528">
    <property type="component" value="Unassembled WGS sequence"/>
</dbReference>
<dbReference type="InterPro" id="IPR017552">
    <property type="entry name" value="PHI/rmpB"/>
</dbReference>
<feature type="compositionally biased region" description="Basic and acidic residues" evidence="2">
    <location>
        <begin position="1"/>
        <end position="12"/>
    </location>
</feature>
<dbReference type="Pfam" id="PF01380">
    <property type="entry name" value="SIS"/>
    <property type="match status" value="1"/>
</dbReference>
<evidence type="ECO:0000259" key="3">
    <source>
        <dbReference type="PROSITE" id="PS51464"/>
    </source>
</evidence>
<dbReference type="NCBIfam" id="TIGR03127">
    <property type="entry name" value="RuMP_HxlB"/>
    <property type="match status" value="1"/>
</dbReference>
<name>A0ABR9P0N4_9ACTN</name>